<evidence type="ECO:0000313" key="3">
    <source>
        <dbReference type="Proteomes" id="UP001175000"/>
    </source>
</evidence>
<evidence type="ECO:0000256" key="1">
    <source>
        <dbReference type="SAM" id="MobiDB-lite"/>
    </source>
</evidence>
<accession>A0AA40BXV2</accession>
<feature type="region of interest" description="Disordered" evidence="1">
    <location>
        <begin position="1"/>
        <end position="44"/>
    </location>
</feature>
<dbReference type="EMBL" id="JAULSU010000005">
    <property type="protein sequence ID" value="KAK0617645.1"/>
    <property type="molecule type" value="Genomic_DNA"/>
</dbReference>
<dbReference type="Proteomes" id="UP001175000">
    <property type="component" value="Unassembled WGS sequence"/>
</dbReference>
<protein>
    <submittedName>
        <fullName evidence="2">Uncharacterized protein</fullName>
    </submittedName>
</protein>
<feature type="region of interest" description="Disordered" evidence="1">
    <location>
        <begin position="67"/>
        <end position="88"/>
    </location>
</feature>
<keyword evidence="3" id="KW-1185">Reference proteome</keyword>
<proteinExistence type="predicted"/>
<evidence type="ECO:0000313" key="2">
    <source>
        <dbReference type="EMBL" id="KAK0617645.1"/>
    </source>
</evidence>
<dbReference type="AlphaFoldDB" id="A0AA40BXV2"/>
<gene>
    <name evidence="2" type="ORF">B0T14DRAFT_273875</name>
</gene>
<feature type="compositionally biased region" description="Polar residues" evidence="1">
    <location>
        <begin position="73"/>
        <end position="88"/>
    </location>
</feature>
<comment type="caution">
    <text evidence="2">The sequence shown here is derived from an EMBL/GenBank/DDBJ whole genome shotgun (WGS) entry which is preliminary data.</text>
</comment>
<organism evidence="2 3">
    <name type="scientific">Immersiella caudata</name>
    <dbReference type="NCBI Taxonomy" id="314043"/>
    <lineage>
        <taxon>Eukaryota</taxon>
        <taxon>Fungi</taxon>
        <taxon>Dikarya</taxon>
        <taxon>Ascomycota</taxon>
        <taxon>Pezizomycotina</taxon>
        <taxon>Sordariomycetes</taxon>
        <taxon>Sordariomycetidae</taxon>
        <taxon>Sordariales</taxon>
        <taxon>Lasiosphaeriaceae</taxon>
        <taxon>Immersiella</taxon>
    </lineage>
</organism>
<name>A0AA40BXV2_9PEZI</name>
<reference evidence="2" key="1">
    <citation type="submission" date="2023-06" db="EMBL/GenBank/DDBJ databases">
        <title>Genome-scale phylogeny and comparative genomics of the fungal order Sordariales.</title>
        <authorList>
            <consortium name="Lawrence Berkeley National Laboratory"/>
            <person name="Hensen N."/>
            <person name="Bonometti L."/>
            <person name="Westerberg I."/>
            <person name="Brannstrom I.O."/>
            <person name="Guillou S."/>
            <person name="Cros-Aarteil S."/>
            <person name="Calhoun S."/>
            <person name="Haridas S."/>
            <person name="Kuo A."/>
            <person name="Mondo S."/>
            <person name="Pangilinan J."/>
            <person name="Riley R."/>
            <person name="Labutti K."/>
            <person name="Andreopoulos B."/>
            <person name="Lipzen A."/>
            <person name="Chen C."/>
            <person name="Yanf M."/>
            <person name="Daum C."/>
            <person name="Ng V."/>
            <person name="Clum A."/>
            <person name="Steindorff A."/>
            <person name="Ohm R."/>
            <person name="Martin F."/>
            <person name="Silar P."/>
            <person name="Natvig D."/>
            <person name="Lalanne C."/>
            <person name="Gautier V."/>
            <person name="Ament-Velasquez S.L."/>
            <person name="Kruys A."/>
            <person name="Hutchinson M.I."/>
            <person name="Powell A.J."/>
            <person name="Barry K."/>
            <person name="Miller A.N."/>
            <person name="Grigoriev I.V."/>
            <person name="Debuchy R."/>
            <person name="Gladieux P."/>
            <person name="Thoren M.H."/>
            <person name="Johannesson H."/>
        </authorList>
    </citation>
    <scope>NUCLEOTIDE SEQUENCE</scope>
    <source>
        <strain evidence="2">CBS 606.72</strain>
    </source>
</reference>
<sequence length="88" mass="9784">MADNAPVQPELQSFDNEESLQVDEAAAQDFDDSDADSSLGTLSDSTASITSSILRYRMIHGRTYHSERGNAQYWGSNDEQQNEVLDIK</sequence>